<proteinExistence type="predicted"/>
<dbReference type="SMART" id="SM01141">
    <property type="entry name" value="DRY_EERY"/>
    <property type="match status" value="1"/>
</dbReference>
<dbReference type="GO" id="GO:0006397">
    <property type="term" value="P:mRNA processing"/>
    <property type="evidence" value="ECO:0007669"/>
    <property type="project" value="UniProtKB-KW"/>
</dbReference>
<dbReference type="Proteomes" id="UP000230066">
    <property type="component" value="Unassembled WGS sequence"/>
</dbReference>
<evidence type="ECO:0000313" key="6">
    <source>
        <dbReference type="Proteomes" id="UP000230066"/>
    </source>
</evidence>
<accession>A0A4E0RFX5</accession>
<dbReference type="InterPro" id="IPR040397">
    <property type="entry name" value="SWAP"/>
</dbReference>
<feature type="compositionally biased region" description="Basic residues" evidence="3">
    <location>
        <begin position="591"/>
        <end position="602"/>
    </location>
</feature>
<comment type="caution">
    <text evidence="5">The sequence shown here is derived from an EMBL/GenBank/DDBJ whole genome shotgun (WGS) entry which is preliminary data.</text>
</comment>
<keyword evidence="2" id="KW-0508">mRNA splicing</keyword>
<feature type="compositionally biased region" description="Basic and acidic residues" evidence="3">
    <location>
        <begin position="887"/>
        <end position="901"/>
    </location>
</feature>
<feature type="compositionally biased region" description="Low complexity" evidence="3">
    <location>
        <begin position="628"/>
        <end position="646"/>
    </location>
</feature>
<evidence type="ECO:0000256" key="3">
    <source>
        <dbReference type="SAM" id="MobiDB-lite"/>
    </source>
</evidence>
<evidence type="ECO:0000259" key="4">
    <source>
        <dbReference type="SMART" id="SM01141"/>
    </source>
</evidence>
<feature type="domain" description="Suppressor of white apricot N-terminal" evidence="4">
    <location>
        <begin position="39"/>
        <end position="173"/>
    </location>
</feature>
<feature type="compositionally biased region" description="Low complexity" evidence="3">
    <location>
        <begin position="925"/>
        <end position="938"/>
    </location>
</feature>
<dbReference type="EMBL" id="JXXN02000738">
    <property type="protein sequence ID" value="THD26446.1"/>
    <property type="molecule type" value="Genomic_DNA"/>
</dbReference>
<dbReference type="GO" id="GO:0008380">
    <property type="term" value="P:RNA splicing"/>
    <property type="evidence" value="ECO:0007669"/>
    <property type="project" value="UniProtKB-KW"/>
</dbReference>
<organism evidence="5 6">
    <name type="scientific">Fasciola hepatica</name>
    <name type="common">Liver fluke</name>
    <dbReference type="NCBI Taxonomy" id="6192"/>
    <lineage>
        <taxon>Eukaryota</taxon>
        <taxon>Metazoa</taxon>
        <taxon>Spiralia</taxon>
        <taxon>Lophotrochozoa</taxon>
        <taxon>Platyhelminthes</taxon>
        <taxon>Trematoda</taxon>
        <taxon>Digenea</taxon>
        <taxon>Plagiorchiida</taxon>
        <taxon>Echinostomata</taxon>
        <taxon>Echinostomatoidea</taxon>
        <taxon>Fasciolidae</taxon>
        <taxon>Fasciola</taxon>
    </lineage>
</organism>
<feature type="region of interest" description="Disordered" evidence="3">
    <location>
        <begin position="385"/>
        <end position="788"/>
    </location>
</feature>
<keyword evidence="1" id="KW-0507">mRNA processing</keyword>
<feature type="compositionally biased region" description="Low complexity" evidence="3">
    <location>
        <begin position="856"/>
        <end position="879"/>
    </location>
</feature>
<sequence length="1108" mass="123485">MWQEARKQEKHIKTLMVDYKRRAERRRDYYERIKQDPIKFLRVYGRPAKLHLDSEVVKAAENPNIMMPWTGDPSILIDRFDARTNLEHYNGQTPDDLKLNSVERIEERLCMYERYRCLIHNDYAGVTEAMALKQIDLDEKYGDLDRKRKEEEEISKRSQEPKAAIGFTYEDSHPPLPPTGASLATPTSVTSTSILEDSDSDEKADSDMDIDVELDLTTLSVDGRRQLAKSAYGFGLHATDFLRLLDADQQLETELRLAKALEEEKLQLAGRKSRRARRILRERRAPDKFPKMLGIKVGLLNGQPISRRTVYLSASSSDSGEYPSDVDDEPDDFDASLSPNSKAAALREQRAKAKPILTTARGPSVMIGGMTSIGLCRRKRTQHPVFGLRSGSLSSSSSSSSTASDRRHRGRGGAFRGCQQPSRVSSHRRTKRSRVEYITTFGDQDDDDDDDDKKKAIRNSSLSAPPWQTDKPPGTAATAVAASVVSKLLGSERKHRSPDTQATVRPSAPSRDPPHGPEPMPTGFRSHQQPHGGRGSFRRSSPLDGYRLRASSSSSASRSRTHSRSTSSRSKSPRSRRGKSSYNRRGASGGHLRRSMTRRRTGSSRDSASRNARRRDETGSTHRHRPSFGRSSSSSAGPSRHSVSRFTRSRSNRSHTSRSITRSRSPSPIRSLSSSSSHAPVNREPTPPIRRRYYRPELESDENSGLSGDADDGSEDDTGAHNDSRNRKPTHSDRPTDTHRYRRTSDSHNIAGKMTTTAESNSGDHNSSSVIKPTTSNSGICNAGLGTPRLTPQELLKRRVQTQLTKAFNADKKAELEKQVQLEQERQAREEGLRRQALLLRRQEEKRQREERRAAIRAAGGNVNDSDSSSSSSSKASLPRSRRSAGYRRDSPPSPRSRDNVSHTGSSPTSPRRMNTNTRARRRSPSPGFRSPYRSGRLPSPPPSASSQLPRTGGSRGGGGGPHPASRDFAPKVHPVRDTPWSDRRPPGSSHRYGSHGPRGSPKYSAPRSDRYPRGPEQRLYPGDSVRAEAAYAYRDSPSWPAHPPTRGGGVLWSTHPSGPNERRGPGYRGPSYRTPTDAEEPYLLADRRNLPPHFDPGRRPRPHRGRP</sequence>
<dbReference type="AlphaFoldDB" id="A0A4E0RFX5"/>
<reference evidence="5" key="1">
    <citation type="submission" date="2019-03" db="EMBL/GenBank/DDBJ databases">
        <title>Improved annotation for the trematode Fasciola hepatica.</title>
        <authorList>
            <person name="Choi Y.-J."/>
            <person name="Martin J."/>
            <person name="Mitreva M."/>
        </authorList>
    </citation>
    <scope>NUCLEOTIDE SEQUENCE [LARGE SCALE GENOMIC DNA]</scope>
</reference>
<evidence type="ECO:0000313" key="5">
    <source>
        <dbReference type="EMBL" id="THD26446.1"/>
    </source>
</evidence>
<gene>
    <name evidence="5" type="ORF">D915_002666</name>
</gene>
<feature type="compositionally biased region" description="Basic and acidic residues" evidence="3">
    <location>
        <begin position="843"/>
        <end position="854"/>
    </location>
</feature>
<feature type="compositionally biased region" description="Basic and acidic residues" evidence="3">
    <location>
        <begin position="965"/>
        <end position="986"/>
    </location>
</feature>
<feature type="compositionally biased region" description="Polar residues" evidence="3">
    <location>
        <begin position="754"/>
        <end position="780"/>
    </location>
</feature>
<dbReference type="InterPro" id="IPR019147">
    <property type="entry name" value="SWAP_N_domain"/>
</dbReference>
<dbReference type="PANTHER" id="PTHR13161:SF4">
    <property type="entry name" value="CLK4-ASSOCIATING SERINE_ARGININE RICH PROTEIN"/>
    <property type="match status" value="1"/>
</dbReference>
<feature type="compositionally biased region" description="Low complexity" evidence="3">
    <location>
        <begin position="548"/>
        <end position="570"/>
    </location>
</feature>
<keyword evidence="6" id="KW-1185">Reference proteome</keyword>
<feature type="region of interest" description="Disordered" evidence="3">
    <location>
        <begin position="311"/>
        <end position="357"/>
    </location>
</feature>
<feature type="compositionally biased region" description="Basic and acidic residues" evidence="3">
    <location>
        <begin position="147"/>
        <end position="160"/>
    </location>
</feature>
<feature type="compositionally biased region" description="Basic and acidic residues" evidence="3">
    <location>
        <begin position="1008"/>
        <end position="1017"/>
    </location>
</feature>
<feature type="compositionally biased region" description="Acidic residues" evidence="3">
    <location>
        <begin position="324"/>
        <end position="334"/>
    </location>
</feature>
<feature type="compositionally biased region" description="Basic residues" evidence="3">
    <location>
        <begin position="647"/>
        <end position="656"/>
    </location>
</feature>
<feature type="compositionally biased region" description="Low complexity" evidence="3">
    <location>
        <begin position="657"/>
        <end position="677"/>
    </location>
</feature>
<feature type="compositionally biased region" description="Polar residues" evidence="3">
    <location>
        <begin position="182"/>
        <end position="195"/>
    </location>
</feature>
<dbReference type="Pfam" id="PF09750">
    <property type="entry name" value="DRY_EERY"/>
    <property type="match status" value="1"/>
</dbReference>
<dbReference type="PANTHER" id="PTHR13161">
    <property type="entry name" value="SPLICING FACTOR SUPPRESSOR OF WHITE APRICOT"/>
    <property type="match status" value="1"/>
</dbReference>
<evidence type="ECO:0000256" key="2">
    <source>
        <dbReference type="ARBA" id="ARBA00023187"/>
    </source>
</evidence>
<feature type="region of interest" description="Disordered" evidence="3">
    <location>
        <begin position="843"/>
        <end position="1108"/>
    </location>
</feature>
<feature type="compositionally biased region" description="Basic and acidic residues" evidence="3">
    <location>
        <begin position="718"/>
        <end position="746"/>
    </location>
</feature>
<feature type="compositionally biased region" description="Low complexity" evidence="3">
    <location>
        <begin position="475"/>
        <end position="486"/>
    </location>
</feature>
<protein>
    <submittedName>
        <fullName evidence="5">CLK4-associating serine/arginine rich protein</fullName>
    </submittedName>
</protein>
<feature type="region of interest" description="Disordered" evidence="3">
    <location>
        <begin position="147"/>
        <end position="204"/>
    </location>
</feature>
<name>A0A4E0RFX5_FASHE</name>
<evidence type="ECO:0000256" key="1">
    <source>
        <dbReference type="ARBA" id="ARBA00022664"/>
    </source>
</evidence>
<feature type="compositionally biased region" description="Low complexity" evidence="3">
    <location>
        <begin position="390"/>
        <end position="403"/>
    </location>
</feature>